<dbReference type="GO" id="GO:0019808">
    <property type="term" value="F:polyamine binding"/>
    <property type="evidence" value="ECO:0007669"/>
    <property type="project" value="InterPro"/>
</dbReference>
<dbReference type="InterPro" id="IPR006059">
    <property type="entry name" value="SBP"/>
</dbReference>
<dbReference type="AlphaFoldDB" id="A0A5J6MIX9"/>
<dbReference type="OrthoDB" id="6776301at2"/>
<evidence type="ECO:0000313" key="6">
    <source>
        <dbReference type="Proteomes" id="UP000326202"/>
    </source>
</evidence>
<dbReference type="PANTHER" id="PTHR30222">
    <property type="entry name" value="SPERMIDINE/PUTRESCINE-BINDING PERIPLASMIC PROTEIN"/>
    <property type="match status" value="1"/>
</dbReference>
<dbReference type="PANTHER" id="PTHR30222:SF17">
    <property type="entry name" value="SPERMIDINE_PUTRESCINE-BINDING PERIPLASMIC PROTEIN"/>
    <property type="match status" value="1"/>
</dbReference>
<evidence type="ECO:0000256" key="1">
    <source>
        <dbReference type="ARBA" id="ARBA00004418"/>
    </source>
</evidence>
<name>A0A5J6MIX9_9PROT</name>
<dbReference type="SUPFAM" id="SSF53850">
    <property type="entry name" value="Periplasmic binding protein-like II"/>
    <property type="match status" value="1"/>
</dbReference>
<dbReference type="Gene3D" id="3.40.190.10">
    <property type="entry name" value="Periplasmic binding protein-like II"/>
    <property type="match status" value="2"/>
</dbReference>
<accession>A0A5J6MIX9</accession>
<comment type="subcellular location">
    <subcellularLocation>
        <location evidence="1">Periplasm</location>
    </subcellularLocation>
</comment>
<dbReference type="EMBL" id="CP042906">
    <property type="protein sequence ID" value="QEX17353.1"/>
    <property type="molecule type" value="Genomic_DNA"/>
</dbReference>
<gene>
    <name evidence="5" type="ORF">FRZ44_26510</name>
</gene>
<keyword evidence="3" id="KW-0732">Signal</keyword>
<dbReference type="GO" id="GO:0042597">
    <property type="term" value="C:periplasmic space"/>
    <property type="evidence" value="ECO:0007669"/>
    <property type="project" value="UniProtKB-SubCell"/>
</dbReference>
<evidence type="ECO:0000256" key="4">
    <source>
        <dbReference type="ARBA" id="ARBA00022764"/>
    </source>
</evidence>
<evidence type="ECO:0000313" key="5">
    <source>
        <dbReference type="EMBL" id="QEX17353.1"/>
    </source>
</evidence>
<dbReference type="GO" id="GO:0015846">
    <property type="term" value="P:polyamine transport"/>
    <property type="evidence" value="ECO:0007669"/>
    <property type="project" value="InterPro"/>
</dbReference>
<dbReference type="KEGG" id="htq:FRZ44_26510"/>
<proteinExistence type="predicted"/>
<keyword evidence="4" id="KW-0574">Periplasm</keyword>
<evidence type="ECO:0000256" key="2">
    <source>
        <dbReference type="ARBA" id="ARBA00022448"/>
    </source>
</evidence>
<organism evidence="5 6">
    <name type="scientific">Hypericibacter terrae</name>
    <dbReference type="NCBI Taxonomy" id="2602015"/>
    <lineage>
        <taxon>Bacteria</taxon>
        <taxon>Pseudomonadati</taxon>
        <taxon>Pseudomonadota</taxon>
        <taxon>Alphaproteobacteria</taxon>
        <taxon>Rhodospirillales</taxon>
        <taxon>Dongiaceae</taxon>
        <taxon>Hypericibacter</taxon>
    </lineage>
</organism>
<dbReference type="InterPro" id="IPR001188">
    <property type="entry name" value="Sperm_putr-bd"/>
</dbReference>
<keyword evidence="2" id="KW-0813">Transport</keyword>
<keyword evidence="6" id="KW-1185">Reference proteome</keyword>
<evidence type="ECO:0000256" key="3">
    <source>
        <dbReference type="ARBA" id="ARBA00022729"/>
    </source>
</evidence>
<reference evidence="5 6" key="1">
    <citation type="submission" date="2019-08" db="EMBL/GenBank/DDBJ databases">
        <title>Hyperibacter terrae gen. nov., sp. nov. and Hyperibacter viscosus sp. nov., two new members in the family Rhodospirillaceae isolated from the rhizosphere of Hypericum perforatum.</title>
        <authorList>
            <person name="Noviana Z."/>
        </authorList>
    </citation>
    <scope>NUCLEOTIDE SEQUENCE [LARGE SCALE GENOMIC DNA]</scope>
    <source>
        <strain evidence="5 6">R5913</strain>
    </source>
</reference>
<protein>
    <submittedName>
        <fullName evidence="5">Spermidine/putrescine ABC transporter</fullName>
    </submittedName>
</protein>
<dbReference type="PRINTS" id="PR00909">
    <property type="entry name" value="SPERMDNBNDNG"/>
</dbReference>
<dbReference type="RefSeq" id="WP_151177621.1">
    <property type="nucleotide sequence ID" value="NZ_CP042906.1"/>
</dbReference>
<sequence>MDGKKFAERLLKRELSRREIQSGLAKMGLGVAAMTLMPAAAKAAPPKLVVYEWAGYDVPDLHQSYIKKYGGSPDFPLFASEEEALQKIVSGYQVDIAHPCSYNVKRWREAKVLQPIDTGRLSNYPDIWPKFKEIPQTQVDGKTWFVPFDCGNSSILYRTDLVDPEDVKDPSWSLLFNEKYKGRLAMYNTDTTLIEIAARVLGMKNFNSLSDEELEKVKPLLKKQREVLRFYWDDVTQIEQALASGELVAAYAWNGSVKVLKDQGLPVEYMVPKEGILTWVCGLVRMTGSTADEQVAYDFIDSMISPESGVFQISTGYGHSNRKAYEMTDPKVLEALGFDNPEEKFAKADVSDEADEPYRSKYIALVNDIKAGVN</sequence>
<dbReference type="Pfam" id="PF13416">
    <property type="entry name" value="SBP_bac_8"/>
    <property type="match status" value="1"/>
</dbReference>
<dbReference type="Proteomes" id="UP000326202">
    <property type="component" value="Chromosome"/>
</dbReference>